<evidence type="ECO:0000313" key="2">
    <source>
        <dbReference type="EMBL" id="MFC0409474.1"/>
    </source>
</evidence>
<dbReference type="EMBL" id="JBHLUN010000009">
    <property type="protein sequence ID" value="MFC0409474.1"/>
    <property type="molecule type" value="Genomic_DNA"/>
</dbReference>
<sequence>MPVGFPGGRMPPAPPPPVPAWQDAQAKLFWEVPEQREAPATHGRPPIPSAEPRYELLEELDRTMEHLHAGDGRGAAAAAKPSLSELLRGVARAAPSTQPNFSAPFAQRR</sequence>
<name>A0ABV6JUP4_9PROT</name>
<dbReference type="RefSeq" id="WP_377045215.1">
    <property type="nucleotide sequence ID" value="NZ_JBHLUN010000009.1"/>
</dbReference>
<proteinExistence type="predicted"/>
<reference evidence="2 3" key="1">
    <citation type="submission" date="2024-09" db="EMBL/GenBank/DDBJ databases">
        <authorList>
            <person name="Sun Q."/>
            <person name="Mori K."/>
        </authorList>
    </citation>
    <scope>NUCLEOTIDE SEQUENCE [LARGE SCALE GENOMIC DNA]</scope>
    <source>
        <strain evidence="2 3">TBRC 5777</strain>
    </source>
</reference>
<feature type="region of interest" description="Disordered" evidence="1">
    <location>
        <begin position="31"/>
        <end position="50"/>
    </location>
</feature>
<accession>A0ABV6JUP4</accession>
<feature type="region of interest" description="Disordered" evidence="1">
    <location>
        <begin position="1"/>
        <end position="22"/>
    </location>
</feature>
<evidence type="ECO:0000313" key="3">
    <source>
        <dbReference type="Proteomes" id="UP001589865"/>
    </source>
</evidence>
<protein>
    <submittedName>
        <fullName evidence="2">Uncharacterized protein</fullName>
    </submittedName>
</protein>
<dbReference type="Proteomes" id="UP001589865">
    <property type="component" value="Unassembled WGS sequence"/>
</dbReference>
<comment type="caution">
    <text evidence="2">The sequence shown here is derived from an EMBL/GenBank/DDBJ whole genome shotgun (WGS) entry which is preliminary data.</text>
</comment>
<keyword evidence="3" id="KW-1185">Reference proteome</keyword>
<feature type="compositionally biased region" description="Pro residues" evidence="1">
    <location>
        <begin position="9"/>
        <end position="19"/>
    </location>
</feature>
<organism evidence="2 3">
    <name type="scientific">Roseomonas elaeocarpi</name>
    <dbReference type="NCBI Taxonomy" id="907779"/>
    <lineage>
        <taxon>Bacteria</taxon>
        <taxon>Pseudomonadati</taxon>
        <taxon>Pseudomonadota</taxon>
        <taxon>Alphaproteobacteria</taxon>
        <taxon>Acetobacterales</taxon>
        <taxon>Roseomonadaceae</taxon>
        <taxon>Roseomonas</taxon>
    </lineage>
</organism>
<evidence type="ECO:0000256" key="1">
    <source>
        <dbReference type="SAM" id="MobiDB-lite"/>
    </source>
</evidence>
<gene>
    <name evidence="2" type="ORF">ACFFGY_14565</name>
</gene>